<feature type="non-terminal residue" evidence="1">
    <location>
        <position position="41"/>
    </location>
</feature>
<protein>
    <submittedName>
        <fullName evidence="1">Uncharacterized protein</fullName>
    </submittedName>
</protein>
<evidence type="ECO:0000313" key="1">
    <source>
        <dbReference type="EMBL" id="MCI79102.1"/>
    </source>
</evidence>
<proteinExistence type="predicted"/>
<dbReference type="Proteomes" id="UP000265520">
    <property type="component" value="Unassembled WGS sequence"/>
</dbReference>
<evidence type="ECO:0000313" key="2">
    <source>
        <dbReference type="Proteomes" id="UP000265520"/>
    </source>
</evidence>
<accession>A0A392UVF1</accession>
<dbReference type="AlphaFoldDB" id="A0A392UVF1"/>
<dbReference type="EMBL" id="LXQA010966110">
    <property type="protein sequence ID" value="MCI79102.1"/>
    <property type="molecule type" value="Genomic_DNA"/>
</dbReference>
<organism evidence="1 2">
    <name type="scientific">Trifolium medium</name>
    <dbReference type="NCBI Taxonomy" id="97028"/>
    <lineage>
        <taxon>Eukaryota</taxon>
        <taxon>Viridiplantae</taxon>
        <taxon>Streptophyta</taxon>
        <taxon>Embryophyta</taxon>
        <taxon>Tracheophyta</taxon>
        <taxon>Spermatophyta</taxon>
        <taxon>Magnoliopsida</taxon>
        <taxon>eudicotyledons</taxon>
        <taxon>Gunneridae</taxon>
        <taxon>Pentapetalae</taxon>
        <taxon>rosids</taxon>
        <taxon>fabids</taxon>
        <taxon>Fabales</taxon>
        <taxon>Fabaceae</taxon>
        <taxon>Papilionoideae</taxon>
        <taxon>50 kb inversion clade</taxon>
        <taxon>NPAAA clade</taxon>
        <taxon>Hologalegina</taxon>
        <taxon>IRL clade</taxon>
        <taxon>Trifolieae</taxon>
        <taxon>Trifolium</taxon>
    </lineage>
</organism>
<sequence length="41" mass="4827">MSRMFMDDRLAHSKADEEYVEHLRSVLKTCQKDVVCKVVEV</sequence>
<name>A0A392UVF1_9FABA</name>
<keyword evidence="2" id="KW-1185">Reference proteome</keyword>
<gene>
    <name evidence="1" type="ORF">A2U01_0100373</name>
</gene>
<comment type="caution">
    <text evidence="1">The sequence shown here is derived from an EMBL/GenBank/DDBJ whole genome shotgun (WGS) entry which is preliminary data.</text>
</comment>
<reference evidence="1 2" key="1">
    <citation type="journal article" date="2018" name="Front. Plant Sci.">
        <title>Red Clover (Trifolium pratense) and Zigzag Clover (T. medium) - A Picture of Genomic Similarities and Differences.</title>
        <authorList>
            <person name="Dluhosova J."/>
            <person name="Istvanek J."/>
            <person name="Nedelnik J."/>
            <person name="Repkova J."/>
        </authorList>
    </citation>
    <scope>NUCLEOTIDE SEQUENCE [LARGE SCALE GENOMIC DNA]</scope>
    <source>
        <strain evidence="2">cv. 10/8</strain>
        <tissue evidence="1">Leaf</tissue>
    </source>
</reference>